<organism evidence="2">
    <name type="scientific">Arion vulgaris</name>
    <dbReference type="NCBI Taxonomy" id="1028688"/>
    <lineage>
        <taxon>Eukaryota</taxon>
        <taxon>Metazoa</taxon>
        <taxon>Spiralia</taxon>
        <taxon>Lophotrochozoa</taxon>
        <taxon>Mollusca</taxon>
        <taxon>Gastropoda</taxon>
        <taxon>Heterobranchia</taxon>
        <taxon>Euthyneura</taxon>
        <taxon>Panpulmonata</taxon>
        <taxon>Eupulmonata</taxon>
        <taxon>Stylommatophora</taxon>
        <taxon>Helicina</taxon>
        <taxon>Arionoidea</taxon>
        <taxon>Arionidae</taxon>
        <taxon>Arion</taxon>
    </lineage>
</organism>
<accession>A0A0B7B9M8</accession>
<protein>
    <submittedName>
        <fullName evidence="2">Uncharacterized protein</fullName>
    </submittedName>
</protein>
<dbReference type="EMBL" id="HACG01043169">
    <property type="protein sequence ID" value="CEK90034.1"/>
    <property type="molecule type" value="Transcribed_RNA"/>
</dbReference>
<evidence type="ECO:0000313" key="2">
    <source>
        <dbReference type="EMBL" id="CEK90034.1"/>
    </source>
</evidence>
<sequence length="55" mass="6001">MLNCCYGDRLGGNCQGKGKVNANKITAENEHAGIFQPVHSYITHGQMAKIIKINL</sequence>
<gene>
    <name evidence="2" type="primary">ORF174389</name>
    <name evidence="1" type="synonym">ORF174384</name>
</gene>
<proteinExistence type="predicted"/>
<dbReference type="AlphaFoldDB" id="A0A0B7B9M8"/>
<reference evidence="2" key="1">
    <citation type="submission" date="2014-12" db="EMBL/GenBank/DDBJ databases">
        <title>Insight into the proteome of Arion vulgaris.</title>
        <authorList>
            <person name="Aradska J."/>
            <person name="Bulat T."/>
            <person name="Smidak R."/>
            <person name="Sarate P."/>
            <person name="Gangsoo J."/>
            <person name="Sialana F."/>
            <person name="Bilban M."/>
            <person name="Lubec G."/>
        </authorList>
    </citation>
    <scope>NUCLEOTIDE SEQUENCE</scope>
    <source>
        <tissue evidence="2">Skin</tissue>
    </source>
</reference>
<evidence type="ECO:0000313" key="1">
    <source>
        <dbReference type="EMBL" id="CEK90033.1"/>
    </source>
</evidence>
<dbReference type="EMBL" id="HACG01043168">
    <property type="protein sequence ID" value="CEK90033.1"/>
    <property type="molecule type" value="Transcribed_RNA"/>
</dbReference>
<name>A0A0B7B9M8_9EUPU</name>